<dbReference type="OrthoDB" id="5348520at2"/>
<accession>A0A1G5ING5</accession>
<gene>
    <name evidence="1" type="ORF">SAMN05216233_12111</name>
</gene>
<organism evidence="1 2">
    <name type="scientific">Desulfoluna spongiiphila</name>
    <dbReference type="NCBI Taxonomy" id="419481"/>
    <lineage>
        <taxon>Bacteria</taxon>
        <taxon>Pseudomonadati</taxon>
        <taxon>Thermodesulfobacteriota</taxon>
        <taxon>Desulfobacteria</taxon>
        <taxon>Desulfobacterales</taxon>
        <taxon>Desulfolunaceae</taxon>
        <taxon>Desulfoluna</taxon>
    </lineage>
</organism>
<dbReference type="Proteomes" id="UP000198870">
    <property type="component" value="Unassembled WGS sequence"/>
</dbReference>
<dbReference type="AlphaFoldDB" id="A0A1G5ING5"/>
<sequence length="184" mass="20255">MKRGILTVFSMFFLFGCSTYSGQRYAMSVDNIEIIKSTIQSQPYHHVAVGDFTSSKPSVNNIMCRAVGPIKTPDGETFEAYIRDALIDELKMSDAYSASSSVVIKGNLDDINFDSMNGLWTLKLTISFSNGSAFTVSESYAFTPSWYGETGCNQTAQAFMPAVQNLISKVVSHSSFKTWIIAKS</sequence>
<evidence type="ECO:0000313" key="2">
    <source>
        <dbReference type="Proteomes" id="UP000198870"/>
    </source>
</evidence>
<evidence type="ECO:0008006" key="3">
    <source>
        <dbReference type="Google" id="ProtNLM"/>
    </source>
</evidence>
<evidence type="ECO:0000313" key="1">
    <source>
        <dbReference type="EMBL" id="SCY77665.1"/>
    </source>
</evidence>
<name>A0A1G5ING5_9BACT</name>
<proteinExistence type="predicted"/>
<keyword evidence="2" id="KW-1185">Reference proteome</keyword>
<dbReference type="PROSITE" id="PS51257">
    <property type="entry name" value="PROKAR_LIPOPROTEIN"/>
    <property type="match status" value="1"/>
</dbReference>
<reference evidence="1 2" key="1">
    <citation type="submission" date="2016-10" db="EMBL/GenBank/DDBJ databases">
        <authorList>
            <person name="de Groot N.N."/>
        </authorList>
    </citation>
    <scope>NUCLEOTIDE SEQUENCE [LARGE SCALE GENOMIC DNA]</scope>
    <source>
        <strain evidence="1 2">AA1</strain>
    </source>
</reference>
<dbReference type="RefSeq" id="WP_092214057.1">
    <property type="nucleotide sequence ID" value="NZ_FMUX01000021.1"/>
</dbReference>
<protein>
    <recommendedName>
        <fullName evidence="3">Lipoprotein</fullName>
    </recommendedName>
</protein>
<dbReference type="EMBL" id="FMUX01000021">
    <property type="protein sequence ID" value="SCY77665.1"/>
    <property type="molecule type" value="Genomic_DNA"/>
</dbReference>